<dbReference type="GO" id="GO:0046872">
    <property type="term" value="F:metal ion binding"/>
    <property type="evidence" value="ECO:0007669"/>
    <property type="project" value="UniProtKB-KW"/>
</dbReference>
<evidence type="ECO:0000259" key="3">
    <source>
        <dbReference type="PROSITE" id="PS51677"/>
    </source>
</evidence>
<comment type="caution">
    <text evidence="5">The sequence shown here is derived from an EMBL/GenBank/DDBJ whole genome shotgun (WGS) entry which is preliminary data.</text>
</comment>
<dbReference type="InterPro" id="IPR011330">
    <property type="entry name" value="Glyco_hydro/deAcase_b/a-brl"/>
</dbReference>
<organism evidence="5 7">
    <name type="scientific">Mycolicibacterium novocastrense</name>
    <name type="common">Mycobacterium novocastrense</name>
    <dbReference type="NCBI Taxonomy" id="59813"/>
    <lineage>
        <taxon>Bacteria</taxon>
        <taxon>Bacillati</taxon>
        <taxon>Actinomycetota</taxon>
        <taxon>Actinomycetes</taxon>
        <taxon>Mycobacteriales</taxon>
        <taxon>Mycobacteriaceae</taxon>
        <taxon>Mycolicibacterium</taxon>
    </lineage>
</organism>
<dbReference type="AlphaFoldDB" id="A0AAW5SSW7"/>
<dbReference type="GO" id="GO:0016020">
    <property type="term" value="C:membrane"/>
    <property type="evidence" value="ECO:0007669"/>
    <property type="project" value="TreeGrafter"/>
</dbReference>
<dbReference type="Gene3D" id="3.20.20.370">
    <property type="entry name" value="Glycoside hydrolase/deacetylase"/>
    <property type="match status" value="1"/>
</dbReference>
<dbReference type="InterPro" id="IPR050248">
    <property type="entry name" value="Polysacc_deacetylase_ArnD"/>
</dbReference>
<evidence type="ECO:0000256" key="2">
    <source>
        <dbReference type="ARBA" id="ARBA00022801"/>
    </source>
</evidence>
<evidence type="ECO:0000313" key="4">
    <source>
        <dbReference type="EMBL" id="GAT08715.1"/>
    </source>
</evidence>
<dbReference type="SUPFAM" id="SSF88713">
    <property type="entry name" value="Glycoside hydrolase/deacetylase"/>
    <property type="match status" value="1"/>
</dbReference>
<dbReference type="GO" id="GO:0005975">
    <property type="term" value="P:carbohydrate metabolic process"/>
    <property type="evidence" value="ECO:0007669"/>
    <property type="project" value="InterPro"/>
</dbReference>
<dbReference type="PANTHER" id="PTHR10587:SF133">
    <property type="entry name" value="CHITIN DEACETYLASE 1-RELATED"/>
    <property type="match status" value="1"/>
</dbReference>
<reference evidence="5" key="2">
    <citation type="submission" date="2020-07" db="EMBL/GenBank/DDBJ databases">
        <authorList>
            <person name="Pettersson B.M.F."/>
            <person name="Behra P.R.K."/>
            <person name="Ramesh M."/>
            <person name="Das S."/>
            <person name="Dasgupta S."/>
            <person name="Kirsebom L.A."/>
        </authorList>
    </citation>
    <scope>NUCLEOTIDE SEQUENCE</scope>
    <source>
        <strain evidence="5">DSM 44203</strain>
    </source>
</reference>
<dbReference type="InterPro" id="IPR002509">
    <property type="entry name" value="NODB_dom"/>
</dbReference>
<dbReference type="CDD" id="cd10917">
    <property type="entry name" value="CE4_NodB_like_6s_7s"/>
    <property type="match status" value="1"/>
</dbReference>
<accession>A0AAW5SSW7</accession>
<dbReference type="PANTHER" id="PTHR10587">
    <property type="entry name" value="GLYCOSYL TRANSFERASE-RELATED"/>
    <property type="match status" value="1"/>
</dbReference>
<dbReference type="EMBL" id="JACKTI010000073">
    <property type="protein sequence ID" value="MCV7027011.1"/>
    <property type="molecule type" value="Genomic_DNA"/>
</dbReference>
<dbReference type="Proteomes" id="UP001207528">
    <property type="component" value="Unassembled WGS sequence"/>
</dbReference>
<protein>
    <submittedName>
        <fullName evidence="4 5">Deacetylase</fullName>
    </submittedName>
</protein>
<keyword evidence="2" id="KW-0378">Hydrolase</keyword>
<name>A0AAW5SSW7_MYCNV</name>
<dbReference type="Proteomes" id="UP000069773">
    <property type="component" value="Unassembled WGS sequence"/>
</dbReference>
<keyword evidence="1" id="KW-0479">Metal-binding</keyword>
<proteinExistence type="predicted"/>
<dbReference type="Pfam" id="PF01522">
    <property type="entry name" value="Polysacc_deac_1"/>
    <property type="match status" value="1"/>
</dbReference>
<feature type="domain" description="NodB homology" evidence="3">
    <location>
        <begin position="88"/>
        <end position="279"/>
    </location>
</feature>
<evidence type="ECO:0000256" key="1">
    <source>
        <dbReference type="ARBA" id="ARBA00022723"/>
    </source>
</evidence>
<reference evidence="5" key="3">
    <citation type="journal article" date="2022" name="BMC Genomics">
        <title>Comparative genome analysis of mycobacteria focusing on tRNA and non-coding RNA.</title>
        <authorList>
            <person name="Behra P.R.K."/>
            <person name="Pettersson B.M.F."/>
            <person name="Ramesh M."/>
            <person name="Das S."/>
            <person name="Dasgupta S."/>
            <person name="Kirsebom L.A."/>
        </authorList>
    </citation>
    <scope>NUCLEOTIDE SEQUENCE</scope>
    <source>
        <strain evidence="5">DSM 44203</strain>
    </source>
</reference>
<evidence type="ECO:0000313" key="7">
    <source>
        <dbReference type="Proteomes" id="UP001207528"/>
    </source>
</evidence>
<keyword evidence="6" id="KW-1185">Reference proteome</keyword>
<dbReference type="EMBL" id="BCTA01000026">
    <property type="protein sequence ID" value="GAT08715.1"/>
    <property type="molecule type" value="Genomic_DNA"/>
</dbReference>
<gene>
    <name evidence="5" type="ORF">H7I77_27315</name>
    <name evidence="4" type="ORF">RMCN_1848</name>
</gene>
<dbReference type="GO" id="GO:0016810">
    <property type="term" value="F:hydrolase activity, acting on carbon-nitrogen (but not peptide) bonds"/>
    <property type="evidence" value="ECO:0007669"/>
    <property type="project" value="InterPro"/>
</dbReference>
<sequence length="279" mass="30229">MAVIGRYQSVGAGRRLNRRNFIAALSVATVGAVGLSRCATGEQPRVAGVAASQVPTAPSAGLLPPPPASARIALPSGGVLSSLPGEGDLLALTVDDGVSSDVVRAYTQFAKDSGLRLTYFVNGIYRSWTDHADLLRPLVDDGQIQLANHTWSHPDLTKLPLVDVAEQFRRNHDFLWKTYGVDARPYFRPPYGATSPHVDKVSADLGYTVDTLWSGTLEDHVWIPPAEVVAMAERHFTAQKIVIGHLNHPPVTEVFGQLVDIVRARGLRTVTLDDVFLRP</sequence>
<evidence type="ECO:0000313" key="5">
    <source>
        <dbReference type="EMBL" id="MCV7027011.1"/>
    </source>
</evidence>
<dbReference type="PROSITE" id="PS51677">
    <property type="entry name" value="NODB"/>
    <property type="match status" value="1"/>
</dbReference>
<reference evidence="4 6" key="1">
    <citation type="journal article" date="2016" name="Genome Announc.">
        <title>Draft Genome Sequences of Five Rapidly Growing Mycobacterium Species, M. thermoresistibile, M. fortuitum subsp. acetamidolyticum, M. canariasense, M. brisbanense, and M. novocastrense.</title>
        <authorList>
            <person name="Katahira K."/>
            <person name="Ogura Y."/>
            <person name="Gotoh Y."/>
            <person name="Hayashi T."/>
        </authorList>
    </citation>
    <scope>NUCLEOTIDE SEQUENCE [LARGE SCALE GENOMIC DNA]</scope>
    <source>
        <strain evidence="4 6">JCM18114</strain>
    </source>
</reference>
<evidence type="ECO:0000313" key="6">
    <source>
        <dbReference type="Proteomes" id="UP000069773"/>
    </source>
</evidence>